<evidence type="ECO:0000256" key="1">
    <source>
        <dbReference type="SAM" id="Phobius"/>
    </source>
</evidence>
<dbReference type="Proteomes" id="UP001152797">
    <property type="component" value="Unassembled WGS sequence"/>
</dbReference>
<reference evidence="3 4" key="2">
    <citation type="submission" date="2024-05" db="EMBL/GenBank/DDBJ databases">
        <authorList>
            <person name="Chen Y."/>
            <person name="Shah S."/>
            <person name="Dougan E. K."/>
            <person name="Thang M."/>
            <person name="Chan C."/>
        </authorList>
    </citation>
    <scope>NUCLEOTIDE SEQUENCE [LARGE SCALE GENOMIC DNA]</scope>
</reference>
<feature type="transmembrane region" description="Helical" evidence="1">
    <location>
        <begin position="379"/>
        <end position="401"/>
    </location>
</feature>
<keyword evidence="4" id="KW-1185">Reference proteome</keyword>
<feature type="transmembrane region" description="Helical" evidence="1">
    <location>
        <begin position="90"/>
        <end position="108"/>
    </location>
</feature>
<evidence type="ECO:0000313" key="3">
    <source>
        <dbReference type="EMBL" id="CAL4793403.1"/>
    </source>
</evidence>
<evidence type="ECO:0000313" key="4">
    <source>
        <dbReference type="Proteomes" id="UP001152797"/>
    </source>
</evidence>
<gene>
    <name evidence="2" type="ORF">C1SCF055_LOCUS31762</name>
</gene>
<keyword evidence="1" id="KW-0812">Transmembrane</keyword>
<organism evidence="2">
    <name type="scientific">Cladocopium goreaui</name>
    <dbReference type="NCBI Taxonomy" id="2562237"/>
    <lineage>
        <taxon>Eukaryota</taxon>
        <taxon>Sar</taxon>
        <taxon>Alveolata</taxon>
        <taxon>Dinophyceae</taxon>
        <taxon>Suessiales</taxon>
        <taxon>Symbiodiniaceae</taxon>
        <taxon>Cladocopium</taxon>
    </lineage>
</organism>
<dbReference type="EMBL" id="CAMXCT020003759">
    <property type="protein sequence ID" value="CAL1159466.1"/>
    <property type="molecule type" value="Genomic_DNA"/>
</dbReference>
<dbReference type="EMBL" id="CAMXCT010003759">
    <property type="protein sequence ID" value="CAI4006091.1"/>
    <property type="molecule type" value="Genomic_DNA"/>
</dbReference>
<feature type="transmembrane region" description="Helical" evidence="1">
    <location>
        <begin position="455"/>
        <end position="477"/>
    </location>
</feature>
<feature type="transmembrane region" description="Helical" evidence="1">
    <location>
        <begin position="215"/>
        <end position="236"/>
    </location>
</feature>
<feature type="transmembrane region" description="Helical" evidence="1">
    <location>
        <begin position="114"/>
        <end position="132"/>
    </location>
</feature>
<dbReference type="OrthoDB" id="439367at2759"/>
<keyword evidence="1" id="KW-0472">Membrane</keyword>
<sequence length="554" mass="63760">MEHVARRASSLEELQTEVQPELLRGVPLDVCLSGNGQHFARPDPGMFKVDVNLYRLSRQTKRFKAFLSHDWNTSRWLKLLSLLVIYNSRAAFVSSLLVTICVGVLQAAHLIPKVWWTTSLVFAVFPFMFCFWQRIRSFLRIPVVVFFDKLCIPQHDEELKRNGIFGLAGFLDHADELTILWSHRYFSRLWCTYEISTFLRDSEKPKPILVMPVKLAVVLVIFSAAMHVVMLGFSILEELRNSYGWELNSVSALPEGRMRDMFNKNALYLPFLGPVMPLLYYIGIGMMEDLAALPDQLSKFRVQDAGCFCCANGHRHPDTGKELPCDRLLIFKMLKRWYGKVGDRKEQWQHLERFNQLVQEELASKVLRKMGSDMLPWNYSFYMLIPGVLPDISALIPEIVAGNPELSSTSQQVIWALRLLIKWSMHGILCLIWIRTSMRIWLLAVRYMPHWCSNYRVRTAFLLTMPAGFGLTLVLFSHDILMVISPDDSILPLIPVAFWLLLLCGFWSQSSHVLTEAILTASQGLRSHCIEAPQEPEQVEDAAKDDDSDSRWFL</sequence>
<dbReference type="EMBL" id="CAMXCT030003759">
    <property type="protein sequence ID" value="CAL4793403.1"/>
    <property type="molecule type" value="Genomic_DNA"/>
</dbReference>
<evidence type="ECO:0000313" key="2">
    <source>
        <dbReference type="EMBL" id="CAI4006091.1"/>
    </source>
</evidence>
<feature type="transmembrane region" description="Helical" evidence="1">
    <location>
        <begin position="413"/>
        <end position="434"/>
    </location>
</feature>
<keyword evidence="1" id="KW-1133">Transmembrane helix</keyword>
<comment type="caution">
    <text evidence="2">The sequence shown here is derived from an EMBL/GenBank/DDBJ whole genome shotgun (WGS) entry which is preliminary data.</text>
</comment>
<proteinExistence type="predicted"/>
<reference evidence="2" key="1">
    <citation type="submission" date="2022-10" db="EMBL/GenBank/DDBJ databases">
        <authorList>
            <person name="Chen Y."/>
            <person name="Dougan E. K."/>
            <person name="Chan C."/>
            <person name="Rhodes N."/>
            <person name="Thang M."/>
        </authorList>
    </citation>
    <scope>NUCLEOTIDE SEQUENCE</scope>
</reference>
<dbReference type="AlphaFoldDB" id="A0A9P1DAU0"/>
<feature type="transmembrane region" description="Helical" evidence="1">
    <location>
        <begin position="266"/>
        <end position="284"/>
    </location>
</feature>
<feature type="transmembrane region" description="Helical" evidence="1">
    <location>
        <begin position="489"/>
        <end position="508"/>
    </location>
</feature>
<name>A0A9P1DAU0_9DINO</name>
<accession>A0A9P1DAU0</accession>
<protein>
    <submittedName>
        <fullName evidence="2">Uncharacterized protein</fullName>
    </submittedName>
</protein>